<name>A0A6A6PZF5_9PEZI</name>
<dbReference type="AlphaFoldDB" id="A0A6A6PZF5"/>
<keyword evidence="3" id="KW-1185">Reference proteome</keyword>
<reference evidence="2" key="1">
    <citation type="journal article" date="2020" name="Stud. Mycol.">
        <title>101 Dothideomycetes genomes: a test case for predicting lifestyles and emergence of pathogens.</title>
        <authorList>
            <person name="Haridas S."/>
            <person name="Albert R."/>
            <person name="Binder M."/>
            <person name="Bloem J."/>
            <person name="Labutti K."/>
            <person name="Salamov A."/>
            <person name="Andreopoulos B."/>
            <person name="Baker S."/>
            <person name="Barry K."/>
            <person name="Bills G."/>
            <person name="Bluhm B."/>
            <person name="Cannon C."/>
            <person name="Castanera R."/>
            <person name="Culley D."/>
            <person name="Daum C."/>
            <person name="Ezra D."/>
            <person name="Gonzalez J."/>
            <person name="Henrissat B."/>
            <person name="Kuo A."/>
            <person name="Liang C."/>
            <person name="Lipzen A."/>
            <person name="Lutzoni F."/>
            <person name="Magnuson J."/>
            <person name="Mondo S."/>
            <person name="Nolan M."/>
            <person name="Ohm R."/>
            <person name="Pangilinan J."/>
            <person name="Park H.-J."/>
            <person name="Ramirez L."/>
            <person name="Alfaro M."/>
            <person name="Sun H."/>
            <person name="Tritt A."/>
            <person name="Yoshinaga Y."/>
            <person name="Zwiers L.-H."/>
            <person name="Turgeon B."/>
            <person name="Goodwin S."/>
            <person name="Spatafora J."/>
            <person name="Crous P."/>
            <person name="Grigoriev I."/>
        </authorList>
    </citation>
    <scope>NUCLEOTIDE SEQUENCE</scope>
    <source>
        <strain evidence="2">CBS 113389</strain>
    </source>
</reference>
<dbReference type="RefSeq" id="XP_033591382.1">
    <property type="nucleotide sequence ID" value="XM_033729467.1"/>
</dbReference>
<proteinExistence type="predicted"/>
<evidence type="ECO:0000256" key="1">
    <source>
        <dbReference type="SAM" id="MobiDB-lite"/>
    </source>
</evidence>
<gene>
    <name evidence="2" type="ORF">BDY17DRAFT_136063</name>
</gene>
<evidence type="ECO:0000313" key="2">
    <source>
        <dbReference type="EMBL" id="KAF2484813.1"/>
    </source>
</evidence>
<feature type="region of interest" description="Disordered" evidence="1">
    <location>
        <begin position="1"/>
        <end position="63"/>
    </location>
</feature>
<organism evidence="2 3">
    <name type="scientific">Neohortaea acidophila</name>
    <dbReference type="NCBI Taxonomy" id="245834"/>
    <lineage>
        <taxon>Eukaryota</taxon>
        <taxon>Fungi</taxon>
        <taxon>Dikarya</taxon>
        <taxon>Ascomycota</taxon>
        <taxon>Pezizomycotina</taxon>
        <taxon>Dothideomycetes</taxon>
        <taxon>Dothideomycetidae</taxon>
        <taxon>Mycosphaerellales</taxon>
        <taxon>Teratosphaeriaceae</taxon>
        <taxon>Neohortaea</taxon>
    </lineage>
</organism>
<sequence length="216" mass="22901">MVEKALPSTQQSLRNRPTRSGRDVFALTSWASRSEGGRIPPTSPPSLSPPAAAYPRCSSSAVSTDNPEIHQQLWCHFSARQQQGASSSAASPSTSSAAILLTHNDQPNHDHLHLRAELCRIASRPPQPPLIAFLLRCLRGAPPPQVGIGGNGAAWMRVTSERAGQCPAIPCKSQPHEEACAPCLATHALTGVRSANYSAAAMVGAAHDAQRKELAR</sequence>
<accession>A0A6A6PZF5</accession>
<dbReference type="Proteomes" id="UP000799767">
    <property type="component" value="Unassembled WGS sequence"/>
</dbReference>
<evidence type="ECO:0000313" key="3">
    <source>
        <dbReference type="Proteomes" id="UP000799767"/>
    </source>
</evidence>
<dbReference type="GeneID" id="54470469"/>
<protein>
    <submittedName>
        <fullName evidence="2">Uncharacterized protein</fullName>
    </submittedName>
</protein>
<dbReference type="EMBL" id="MU001634">
    <property type="protein sequence ID" value="KAF2484813.1"/>
    <property type="molecule type" value="Genomic_DNA"/>
</dbReference>